<dbReference type="AlphaFoldDB" id="A0A7C9KKN9"/>
<proteinExistence type="predicted"/>
<dbReference type="InterPro" id="IPR025877">
    <property type="entry name" value="MobA-like_NTP_Trfase"/>
</dbReference>
<dbReference type="PANTHER" id="PTHR43777:SF1">
    <property type="entry name" value="MOLYBDENUM COFACTOR CYTIDYLYLTRANSFERASE"/>
    <property type="match status" value="1"/>
</dbReference>
<sequence>MIFASTAIDAAVGGILAHSRRLGSARWAKGRILSEADIAAARAAGIAELTIACLAADDVGEDAAATRLAAALAGAGCRALAASHGRVNIAATHAGLCRIDGAMVAAVNAGTEALTLATLAPDTRVAAGEIVATIKVIPYAVGAADLGAALASATPIAVAGFRPLAATLIQTRLPGLSAKMLAKTARVTADRIVALGGTLTEVDRCAHDATALAAALRHAPGDLLLVAGASATVDRGDVIPAAIVRAGGEVERLGMPVDPGNLLCLGSLDGRPVIGLPGCARSPKRNGFDLVIEALAAGLPVTAASIAALGIGGLLPEAERPEPRTGRTGAPRCTGAIVLAAGRSSRMGQDHKLLADWQGRPLVTHVVDAIAAAGLPPPIVVVGTRADAVRAALSGRDAIFVFADDHDLGLAHSLRAGLAAVPPAWDAALVCLGDMPRVDPATLRSLAAAPGDVALPVRDGKRGNPVRWSRRHFAALMALEGDIGGKALIAALPTPPTEITAPDDGIFDDIDTPAALAALRARPSAL</sequence>
<dbReference type="SUPFAM" id="SSF53218">
    <property type="entry name" value="Molybdenum cofactor biosynthesis proteins"/>
    <property type="match status" value="1"/>
</dbReference>
<feature type="domain" description="MobA-like NTP transferase" evidence="2">
    <location>
        <begin position="336"/>
        <end position="492"/>
    </location>
</feature>
<dbReference type="Gene3D" id="3.90.550.10">
    <property type="entry name" value="Spore Coat Polysaccharide Biosynthesis Protein SpsA, Chain A"/>
    <property type="match status" value="1"/>
</dbReference>
<organism evidence="3 4">
    <name type="scientific">Sandarakinorhabdus fusca</name>
    <dbReference type="NCBI Taxonomy" id="1439888"/>
    <lineage>
        <taxon>Bacteria</taxon>
        <taxon>Pseudomonadati</taxon>
        <taxon>Pseudomonadota</taxon>
        <taxon>Alphaproteobacteria</taxon>
        <taxon>Sphingomonadales</taxon>
        <taxon>Sphingosinicellaceae</taxon>
        <taxon>Sandarakinorhabdus</taxon>
    </lineage>
</organism>
<reference evidence="3 4" key="1">
    <citation type="submission" date="2019-09" db="EMBL/GenBank/DDBJ databases">
        <title>Polymorphobacter sp. isolated from a lake in China.</title>
        <authorList>
            <person name="Liu Z."/>
        </authorList>
    </citation>
    <scope>NUCLEOTIDE SEQUENCE [LARGE SCALE GENOMIC DNA]</scope>
    <source>
        <strain evidence="3 4">D40P</strain>
    </source>
</reference>
<dbReference type="PANTHER" id="PTHR43777">
    <property type="entry name" value="MOLYBDENUM COFACTOR CYTIDYLYLTRANSFERASE"/>
    <property type="match status" value="1"/>
</dbReference>
<dbReference type="PIRSF" id="PIRSF036626">
    <property type="entry name" value="MPTBd_MobAlike"/>
    <property type="match status" value="1"/>
</dbReference>
<accession>A0A7C9KKN9</accession>
<keyword evidence="4" id="KW-1185">Reference proteome</keyword>
<evidence type="ECO:0000256" key="1">
    <source>
        <dbReference type="ARBA" id="ARBA00022842"/>
    </source>
</evidence>
<name>A0A7C9KKN9_9SPHN</name>
<dbReference type="InterPro" id="IPR012184">
    <property type="entry name" value="Bifunc_Mopterin-bd"/>
</dbReference>
<evidence type="ECO:0000313" key="3">
    <source>
        <dbReference type="EMBL" id="MQT16623.1"/>
    </source>
</evidence>
<evidence type="ECO:0000313" key="4">
    <source>
        <dbReference type="Proteomes" id="UP000481327"/>
    </source>
</evidence>
<dbReference type="CDD" id="cd04182">
    <property type="entry name" value="GT_2_like_f"/>
    <property type="match status" value="1"/>
</dbReference>
<dbReference type="RefSeq" id="WP_152576999.1">
    <property type="nucleotide sequence ID" value="NZ_JAATJI010000001.1"/>
</dbReference>
<protein>
    <submittedName>
        <fullName evidence="3">NTP transferase domain-containing protein</fullName>
    </submittedName>
</protein>
<dbReference type="OrthoDB" id="9779263at2"/>
<dbReference type="GO" id="GO:0016779">
    <property type="term" value="F:nucleotidyltransferase activity"/>
    <property type="evidence" value="ECO:0007669"/>
    <property type="project" value="UniProtKB-ARBA"/>
</dbReference>
<dbReference type="EMBL" id="WIOL01000001">
    <property type="protein sequence ID" value="MQT16623.1"/>
    <property type="molecule type" value="Genomic_DNA"/>
</dbReference>
<dbReference type="InterPro" id="IPR029044">
    <property type="entry name" value="Nucleotide-diphossugar_trans"/>
</dbReference>
<dbReference type="Proteomes" id="UP000481327">
    <property type="component" value="Unassembled WGS sequence"/>
</dbReference>
<evidence type="ECO:0000259" key="2">
    <source>
        <dbReference type="Pfam" id="PF12804"/>
    </source>
</evidence>
<keyword evidence="3" id="KW-0808">Transferase</keyword>
<dbReference type="Gene3D" id="3.40.980.10">
    <property type="entry name" value="MoaB/Mog-like domain"/>
    <property type="match status" value="1"/>
</dbReference>
<comment type="caution">
    <text evidence="3">The sequence shown here is derived from an EMBL/GenBank/DDBJ whole genome shotgun (WGS) entry which is preliminary data.</text>
</comment>
<keyword evidence="1" id="KW-0460">Magnesium</keyword>
<dbReference type="SUPFAM" id="SSF53448">
    <property type="entry name" value="Nucleotide-diphospho-sugar transferases"/>
    <property type="match status" value="1"/>
</dbReference>
<dbReference type="Pfam" id="PF12804">
    <property type="entry name" value="NTP_transf_3"/>
    <property type="match status" value="1"/>
</dbReference>
<gene>
    <name evidence="3" type="ORF">F3168_05030</name>
</gene>
<dbReference type="InterPro" id="IPR036425">
    <property type="entry name" value="MoaB/Mog-like_dom_sf"/>
</dbReference>